<comment type="caution">
    <text evidence="3">The sequence shown here is derived from an EMBL/GenBank/DDBJ whole genome shotgun (WGS) entry which is preliminary data.</text>
</comment>
<dbReference type="EMBL" id="JACEIB010000003">
    <property type="protein sequence ID" value="MBA2933793.1"/>
    <property type="molecule type" value="Genomic_DNA"/>
</dbReference>
<accession>A0A838L2S6</accession>
<dbReference type="Pfam" id="PF13561">
    <property type="entry name" value="adh_short_C2"/>
    <property type="match status" value="1"/>
</dbReference>
<dbReference type="InterPro" id="IPR036291">
    <property type="entry name" value="NAD(P)-bd_dom_sf"/>
</dbReference>
<protein>
    <submittedName>
        <fullName evidence="3">SDR family oxidoreductase</fullName>
    </submittedName>
</protein>
<dbReference type="PANTHER" id="PTHR42760">
    <property type="entry name" value="SHORT-CHAIN DEHYDROGENASES/REDUCTASES FAMILY MEMBER"/>
    <property type="match status" value="1"/>
</dbReference>
<evidence type="ECO:0000256" key="1">
    <source>
        <dbReference type="ARBA" id="ARBA00006484"/>
    </source>
</evidence>
<dbReference type="PRINTS" id="PR00081">
    <property type="entry name" value="GDHRDH"/>
</dbReference>
<dbReference type="GO" id="GO:0006633">
    <property type="term" value="P:fatty acid biosynthetic process"/>
    <property type="evidence" value="ECO:0007669"/>
    <property type="project" value="TreeGrafter"/>
</dbReference>
<evidence type="ECO:0000313" key="4">
    <source>
        <dbReference type="Proteomes" id="UP000570166"/>
    </source>
</evidence>
<dbReference type="AlphaFoldDB" id="A0A838L2S6"/>
<dbReference type="GO" id="GO:0048038">
    <property type="term" value="F:quinone binding"/>
    <property type="evidence" value="ECO:0007669"/>
    <property type="project" value="TreeGrafter"/>
</dbReference>
<dbReference type="InterPro" id="IPR002347">
    <property type="entry name" value="SDR_fam"/>
</dbReference>
<dbReference type="PRINTS" id="PR00080">
    <property type="entry name" value="SDRFAMILY"/>
</dbReference>
<keyword evidence="4" id="KW-1185">Reference proteome</keyword>
<reference evidence="3 4" key="1">
    <citation type="submission" date="2020-07" db="EMBL/GenBank/DDBJ databases">
        <authorList>
            <person name="Sun Q."/>
        </authorList>
    </citation>
    <scope>NUCLEOTIDE SEQUENCE [LARGE SCALE GENOMIC DNA]</scope>
    <source>
        <strain evidence="3 4">CGMCC 1.13654</strain>
    </source>
</reference>
<dbReference type="Gene3D" id="3.40.50.720">
    <property type="entry name" value="NAD(P)-binding Rossmann-like Domain"/>
    <property type="match status" value="1"/>
</dbReference>
<gene>
    <name evidence="3" type="ORF">HZF05_06730</name>
</gene>
<name>A0A838L2S6_9SPHN</name>
<dbReference type="GO" id="GO:0016616">
    <property type="term" value="F:oxidoreductase activity, acting on the CH-OH group of donors, NAD or NADP as acceptor"/>
    <property type="evidence" value="ECO:0007669"/>
    <property type="project" value="TreeGrafter"/>
</dbReference>
<dbReference type="PANTHER" id="PTHR42760:SF133">
    <property type="entry name" value="3-OXOACYL-[ACYL-CARRIER-PROTEIN] REDUCTASE"/>
    <property type="match status" value="1"/>
</dbReference>
<dbReference type="Proteomes" id="UP000570166">
    <property type="component" value="Unassembled WGS sequence"/>
</dbReference>
<evidence type="ECO:0000256" key="2">
    <source>
        <dbReference type="ARBA" id="ARBA00023002"/>
    </source>
</evidence>
<sequence>MIGSAQTSDRLKGRVALVTGSGSGLGRGFALTLANAGASVLVTGRREAALADTVAAIEEAGGCARAYALDVCDAAAIPGAFDAAEAAFGLVDTVVNNAGIPDAGHATRLALEKIDAVIGTNFRAPFLVATEAARRLIAAKRRGWIVNLASIGIAHYTASTSAALYCATKSGIARLTETLAIEWAPYGINVNAIAPGFFASEMTDGMIERVGDGITRSFPRGRIGQPGDLDSTLLYLVDPASHFVTGTCITVDDAQVSR</sequence>
<comment type="similarity">
    <text evidence="1">Belongs to the short-chain dehydrogenases/reductases (SDR) family.</text>
</comment>
<dbReference type="FunFam" id="3.40.50.720:FF:000084">
    <property type="entry name" value="Short-chain dehydrogenase reductase"/>
    <property type="match status" value="1"/>
</dbReference>
<organism evidence="3 4">
    <name type="scientific">Sphingomonas chungangi</name>
    <dbReference type="NCBI Taxonomy" id="2683589"/>
    <lineage>
        <taxon>Bacteria</taxon>
        <taxon>Pseudomonadati</taxon>
        <taxon>Pseudomonadota</taxon>
        <taxon>Alphaproteobacteria</taxon>
        <taxon>Sphingomonadales</taxon>
        <taxon>Sphingomonadaceae</taxon>
        <taxon>Sphingomonas</taxon>
    </lineage>
</organism>
<dbReference type="SUPFAM" id="SSF51735">
    <property type="entry name" value="NAD(P)-binding Rossmann-fold domains"/>
    <property type="match status" value="1"/>
</dbReference>
<keyword evidence="2" id="KW-0560">Oxidoreductase</keyword>
<evidence type="ECO:0000313" key="3">
    <source>
        <dbReference type="EMBL" id="MBA2933793.1"/>
    </source>
</evidence>
<proteinExistence type="inferred from homology"/>